<keyword evidence="6" id="KW-0255">Endonuclease</keyword>
<evidence type="ECO:0000313" key="9">
    <source>
        <dbReference type="EMBL" id="KAJ8071502.1"/>
    </source>
</evidence>
<gene>
    <name evidence="9" type="ORF">OCU04_001822</name>
</gene>
<name>A0A9X0AYY0_9HELO</name>
<dbReference type="GO" id="GO:0043137">
    <property type="term" value="P:DNA replication, removal of RNA primer"/>
    <property type="evidence" value="ECO:0007669"/>
    <property type="project" value="TreeGrafter"/>
</dbReference>
<evidence type="ECO:0000256" key="1">
    <source>
        <dbReference type="ARBA" id="ARBA00000077"/>
    </source>
</evidence>
<dbReference type="GO" id="GO:0004523">
    <property type="term" value="F:RNA-DNA hybrid ribonuclease activity"/>
    <property type="evidence" value="ECO:0007669"/>
    <property type="project" value="UniProtKB-EC"/>
</dbReference>
<dbReference type="Pfam" id="PF00075">
    <property type="entry name" value="RNase_H"/>
    <property type="match status" value="1"/>
</dbReference>
<dbReference type="InterPro" id="IPR012337">
    <property type="entry name" value="RNaseH-like_sf"/>
</dbReference>
<evidence type="ECO:0000313" key="10">
    <source>
        <dbReference type="Proteomes" id="UP001152300"/>
    </source>
</evidence>
<dbReference type="PANTHER" id="PTHR10642:SF26">
    <property type="entry name" value="RIBONUCLEASE H1"/>
    <property type="match status" value="1"/>
</dbReference>
<dbReference type="Gene3D" id="3.30.420.10">
    <property type="entry name" value="Ribonuclease H-like superfamily/Ribonuclease H"/>
    <property type="match status" value="1"/>
</dbReference>
<feature type="domain" description="RNase H type-1" evidence="8">
    <location>
        <begin position="119"/>
        <end position="283"/>
    </location>
</feature>
<dbReference type="PANTHER" id="PTHR10642">
    <property type="entry name" value="RIBONUCLEASE H1"/>
    <property type="match status" value="1"/>
</dbReference>
<dbReference type="AlphaFoldDB" id="A0A9X0AYY0"/>
<keyword evidence="10" id="KW-1185">Reference proteome</keyword>
<comment type="catalytic activity">
    <reaction evidence="1">
        <text>Endonucleolytic cleavage to 5'-phosphomonoester.</text>
        <dbReference type="EC" id="3.1.26.4"/>
    </reaction>
</comment>
<reference evidence="9" key="1">
    <citation type="submission" date="2022-11" db="EMBL/GenBank/DDBJ databases">
        <title>Genome Resource of Sclerotinia nivalis Strain SnTB1, a Plant Pathogen Isolated from American Ginseng.</title>
        <authorList>
            <person name="Fan S."/>
        </authorList>
    </citation>
    <scope>NUCLEOTIDE SEQUENCE</scope>
    <source>
        <strain evidence="9">SnTB1</strain>
    </source>
</reference>
<dbReference type="InterPro" id="IPR050092">
    <property type="entry name" value="RNase_H"/>
</dbReference>
<sequence>MRKVGQRAANFATLSVLNHHVSTMKNIHFSKPKKTTTSVSHPRVKLQAHNKMNEFSLLEQSQPKPPKNMEIQALAQKFRPRRFVRDATPQNIVDYDSDIGISYLKSDRAHPSKKSKGSFSRALVVAADGACPHNGTCLATKSSFGLFFGPGSPINTYDLIARPPGERHTNNYAEFTSVLHALELVKHHITLRKWIIERTKKIKHMVIIIIDSKFVENCLTRWIQVWLKNGFRTFDGRPVANKDLILRTQQMIELLSNDVDVRLWRVRRKQNKNADGLAKRALQMQLRLPEEHDIASPSLRYFRDCIYSSDPKVMDLAIEIGILSLRKDCMEMHLGEIIMYMVMAGKDRAQNFTTLFGPDHGSDHHYIMYWKLSRTVFYLMMDKPGHCSYPDGPAWEPRRSTLEYGFAGGYPRPIESDEAGKLQKWCINDNLFSDGERLTSLLELIYRARLAFGLDEHD</sequence>
<organism evidence="9 10">
    <name type="scientific">Sclerotinia nivalis</name>
    <dbReference type="NCBI Taxonomy" id="352851"/>
    <lineage>
        <taxon>Eukaryota</taxon>
        <taxon>Fungi</taxon>
        <taxon>Dikarya</taxon>
        <taxon>Ascomycota</taxon>
        <taxon>Pezizomycotina</taxon>
        <taxon>Leotiomycetes</taxon>
        <taxon>Helotiales</taxon>
        <taxon>Sclerotiniaceae</taxon>
        <taxon>Sclerotinia</taxon>
    </lineage>
</organism>
<comment type="similarity">
    <text evidence="2">Belongs to the RNase H family.</text>
</comment>
<dbReference type="Proteomes" id="UP001152300">
    <property type="component" value="Unassembled WGS sequence"/>
</dbReference>
<dbReference type="InterPro" id="IPR002156">
    <property type="entry name" value="RNaseH_domain"/>
</dbReference>
<protein>
    <recommendedName>
        <fullName evidence="3">ribonuclease H</fullName>
        <ecNumber evidence="3">3.1.26.4</ecNumber>
    </recommendedName>
</protein>
<dbReference type="OrthoDB" id="245563at2759"/>
<comment type="caution">
    <text evidence="9">The sequence shown here is derived from an EMBL/GenBank/DDBJ whole genome shotgun (WGS) entry which is preliminary data.</text>
</comment>
<evidence type="ECO:0000256" key="5">
    <source>
        <dbReference type="ARBA" id="ARBA00022723"/>
    </source>
</evidence>
<keyword evidence="4" id="KW-0540">Nuclease</keyword>
<dbReference type="InterPro" id="IPR036397">
    <property type="entry name" value="RNaseH_sf"/>
</dbReference>
<accession>A0A9X0AYY0</accession>
<dbReference type="EC" id="3.1.26.4" evidence="3"/>
<dbReference type="CDD" id="cd13934">
    <property type="entry name" value="RNase_H_Dikarya_like"/>
    <property type="match status" value="1"/>
</dbReference>
<keyword evidence="5" id="KW-0479">Metal-binding</keyword>
<evidence type="ECO:0000256" key="3">
    <source>
        <dbReference type="ARBA" id="ARBA00012180"/>
    </source>
</evidence>
<dbReference type="SUPFAM" id="SSF53098">
    <property type="entry name" value="Ribonuclease H-like"/>
    <property type="match status" value="1"/>
</dbReference>
<dbReference type="PROSITE" id="PS50879">
    <property type="entry name" value="RNASE_H_1"/>
    <property type="match status" value="1"/>
</dbReference>
<evidence type="ECO:0000256" key="2">
    <source>
        <dbReference type="ARBA" id="ARBA00005300"/>
    </source>
</evidence>
<dbReference type="GO" id="GO:0046872">
    <property type="term" value="F:metal ion binding"/>
    <property type="evidence" value="ECO:0007669"/>
    <property type="project" value="UniProtKB-KW"/>
</dbReference>
<evidence type="ECO:0000256" key="6">
    <source>
        <dbReference type="ARBA" id="ARBA00022759"/>
    </source>
</evidence>
<dbReference type="EMBL" id="JAPEIS010000001">
    <property type="protein sequence ID" value="KAJ8071502.1"/>
    <property type="molecule type" value="Genomic_DNA"/>
</dbReference>
<proteinExistence type="inferred from homology"/>
<dbReference type="GO" id="GO:0003676">
    <property type="term" value="F:nucleic acid binding"/>
    <property type="evidence" value="ECO:0007669"/>
    <property type="project" value="InterPro"/>
</dbReference>
<evidence type="ECO:0000259" key="8">
    <source>
        <dbReference type="PROSITE" id="PS50879"/>
    </source>
</evidence>
<evidence type="ECO:0000256" key="7">
    <source>
        <dbReference type="ARBA" id="ARBA00022801"/>
    </source>
</evidence>
<keyword evidence="7" id="KW-0378">Hydrolase</keyword>
<evidence type="ECO:0000256" key="4">
    <source>
        <dbReference type="ARBA" id="ARBA00022722"/>
    </source>
</evidence>